<accession>A0AAD7NVA5</accession>
<protein>
    <recommendedName>
        <fullName evidence="3">F-box domain-containing protein</fullName>
    </recommendedName>
</protein>
<dbReference type="AlphaFoldDB" id="A0AAD7NVA5"/>
<reference evidence="1" key="1">
    <citation type="submission" date="2023-03" db="EMBL/GenBank/DDBJ databases">
        <title>Massive genome expansion in bonnet fungi (Mycena s.s.) driven by repeated elements and novel gene families across ecological guilds.</title>
        <authorList>
            <consortium name="Lawrence Berkeley National Laboratory"/>
            <person name="Harder C.B."/>
            <person name="Miyauchi S."/>
            <person name="Viragh M."/>
            <person name="Kuo A."/>
            <person name="Thoen E."/>
            <person name="Andreopoulos B."/>
            <person name="Lu D."/>
            <person name="Skrede I."/>
            <person name="Drula E."/>
            <person name="Henrissat B."/>
            <person name="Morin E."/>
            <person name="Kohler A."/>
            <person name="Barry K."/>
            <person name="LaButti K."/>
            <person name="Morin E."/>
            <person name="Salamov A."/>
            <person name="Lipzen A."/>
            <person name="Mereny Z."/>
            <person name="Hegedus B."/>
            <person name="Baldrian P."/>
            <person name="Stursova M."/>
            <person name="Weitz H."/>
            <person name="Taylor A."/>
            <person name="Grigoriev I.V."/>
            <person name="Nagy L.G."/>
            <person name="Martin F."/>
            <person name="Kauserud H."/>
        </authorList>
    </citation>
    <scope>NUCLEOTIDE SEQUENCE</scope>
    <source>
        <strain evidence="1">CBHHK182m</strain>
    </source>
</reference>
<comment type="caution">
    <text evidence="1">The sequence shown here is derived from an EMBL/GenBank/DDBJ whole genome shotgun (WGS) entry which is preliminary data.</text>
</comment>
<sequence>MDGLTLSQASSSAGSLPADVLATIMMEATVSQFKDTPFGHWDRVSSAANVCSHWRSVALSDSRLWAFIFADYYTPTWILELGASRSRGRALILHIQIHSTRFLSRRGSPPPAVPRFLQTVFGIMQNSPCASLAVDSEDACGSMAFMNHFPLTSFTTLMRFTCGLHEYPYSAGSGSIVLPGSLNSIIFIRNIFIVSFPATLVELSLEDVVDAPCAQLILLLQKCTRVIRLRLQGIYCQGRDGGPKVVLPALRELEVHIQVSPCALLEYIDAPFIRSLHLSVHNTSALLIFVRRTKEIVSRVAHLDLRVEGLQAAAFVSVLGECSSVRSIAAPRAVLAQVNCGPHIEAFPNDNLGIL</sequence>
<evidence type="ECO:0008006" key="3">
    <source>
        <dbReference type="Google" id="ProtNLM"/>
    </source>
</evidence>
<dbReference type="EMBL" id="JARKIB010000009">
    <property type="protein sequence ID" value="KAJ7776459.1"/>
    <property type="molecule type" value="Genomic_DNA"/>
</dbReference>
<name>A0AAD7NVA5_9AGAR</name>
<dbReference type="Proteomes" id="UP001215598">
    <property type="component" value="Unassembled WGS sequence"/>
</dbReference>
<keyword evidence="2" id="KW-1185">Reference proteome</keyword>
<organism evidence="1 2">
    <name type="scientific">Mycena metata</name>
    <dbReference type="NCBI Taxonomy" id="1033252"/>
    <lineage>
        <taxon>Eukaryota</taxon>
        <taxon>Fungi</taxon>
        <taxon>Dikarya</taxon>
        <taxon>Basidiomycota</taxon>
        <taxon>Agaricomycotina</taxon>
        <taxon>Agaricomycetes</taxon>
        <taxon>Agaricomycetidae</taxon>
        <taxon>Agaricales</taxon>
        <taxon>Marasmiineae</taxon>
        <taxon>Mycenaceae</taxon>
        <taxon>Mycena</taxon>
    </lineage>
</organism>
<proteinExistence type="predicted"/>
<evidence type="ECO:0000313" key="2">
    <source>
        <dbReference type="Proteomes" id="UP001215598"/>
    </source>
</evidence>
<gene>
    <name evidence="1" type="ORF">B0H16DRAFT_1712833</name>
</gene>
<dbReference type="Gene3D" id="1.20.1280.50">
    <property type="match status" value="1"/>
</dbReference>
<evidence type="ECO:0000313" key="1">
    <source>
        <dbReference type="EMBL" id="KAJ7776459.1"/>
    </source>
</evidence>